<keyword evidence="5" id="KW-1185">Reference proteome</keyword>
<dbReference type="Pfam" id="PF13966">
    <property type="entry name" value="zf-RVT"/>
    <property type="match status" value="1"/>
</dbReference>
<dbReference type="PANTHER" id="PTHR47074:SF11">
    <property type="entry name" value="REVERSE TRANSCRIPTASE-LIKE PROTEIN"/>
    <property type="match status" value="1"/>
</dbReference>
<dbReference type="InterPro" id="IPR012337">
    <property type="entry name" value="RNaseH-like_sf"/>
</dbReference>
<evidence type="ECO:0000313" key="4">
    <source>
        <dbReference type="EnsemblPlants" id="AET2Gv20270500.2"/>
    </source>
</evidence>
<dbReference type="Gene3D" id="3.30.420.10">
    <property type="entry name" value="Ribonuclease H-like superfamily/Ribonuclease H"/>
    <property type="match status" value="1"/>
</dbReference>
<dbReference type="Gramene" id="AET2Gv20270500.2">
    <property type="protein sequence ID" value="AET2Gv20270500.2"/>
    <property type="gene ID" value="AET2Gv20270500"/>
</dbReference>
<dbReference type="SUPFAM" id="SSF53098">
    <property type="entry name" value="Ribonuclease H-like"/>
    <property type="match status" value="1"/>
</dbReference>
<sequence length="500" mass="56945">KKLHWFAWWKLCIPKCDGGMGFRDLYSFNLALLAKQCWRLITNPESVCARILKAKYYPSTDLLQAGPKRGSSFTWQSIVAGLRVLSSGGIWRIGSGEKVNIWEDPWIPSSPDRKVITPRGHTVISKVIDLIDPVTGQWDDELIRDIFNPVDTMRILQIPLNFQAFDDFIAWHHTRNGIFSVRTAYQVQWSHKFRGQLGENMTSSSTLQTAIWNQLWKLQVPRKIQIFCWRALRGIVPLKSILANKHIPVSGECPVCRKGPEDMRHLLFQCDLAKCLWQGLGLWDRIGTAARMDLSGSVILESLLLDLDEPLPLMPSMNCKEVVAAGCWYLWWLRRQHTHHDGCPPQFRWPNSILAIVGNHLKSTQKREVREHKWTRPEPKFVKLNVDASYHADDGMGATAAVLRDEKGVFIAAKCRFYHHAADAMTMEAMAMRDGLILANSMGFNRVEAESDSQNVVNYCQGQDQWWDSAAAIFAECIDVATSIGKVIFTHCFREVNSIA</sequence>
<dbReference type="GO" id="GO:0003676">
    <property type="term" value="F:nucleic acid binding"/>
    <property type="evidence" value="ECO:0007669"/>
    <property type="project" value="InterPro"/>
</dbReference>
<reference evidence="5" key="1">
    <citation type="journal article" date="2014" name="Science">
        <title>Ancient hybridizations among the ancestral genomes of bread wheat.</title>
        <authorList>
            <consortium name="International Wheat Genome Sequencing Consortium,"/>
            <person name="Marcussen T."/>
            <person name="Sandve S.R."/>
            <person name="Heier L."/>
            <person name="Spannagl M."/>
            <person name="Pfeifer M."/>
            <person name="Jakobsen K.S."/>
            <person name="Wulff B.B."/>
            <person name="Steuernagel B."/>
            <person name="Mayer K.F."/>
            <person name="Olsen O.A."/>
        </authorList>
    </citation>
    <scope>NUCLEOTIDE SEQUENCE [LARGE SCALE GENOMIC DNA]</scope>
    <source>
        <strain evidence="5">cv. AL8/78</strain>
    </source>
</reference>
<dbReference type="PANTHER" id="PTHR47074">
    <property type="entry name" value="BNAC02G40300D PROTEIN"/>
    <property type="match status" value="1"/>
</dbReference>
<organism evidence="4 5">
    <name type="scientific">Aegilops tauschii subsp. strangulata</name>
    <name type="common">Goatgrass</name>
    <dbReference type="NCBI Taxonomy" id="200361"/>
    <lineage>
        <taxon>Eukaryota</taxon>
        <taxon>Viridiplantae</taxon>
        <taxon>Streptophyta</taxon>
        <taxon>Embryophyta</taxon>
        <taxon>Tracheophyta</taxon>
        <taxon>Spermatophyta</taxon>
        <taxon>Magnoliopsida</taxon>
        <taxon>Liliopsida</taxon>
        <taxon>Poales</taxon>
        <taxon>Poaceae</taxon>
        <taxon>BOP clade</taxon>
        <taxon>Pooideae</taxon>
        <taxon>Triticodae</taxon>
        <taxon>Triticeae</taxon>
        <taxon>Triticinae</taxon>
        <taxon>Aegilops</taxon>
    </lineage>
</organism>
<reference evidence="4" key="4">
    <citation type="submission" date="2019-03" db="UniProtKB">
        <authorList>
            <consortium name="EnsemblPlants"/>
        </authorList>
    </citation>
    <scope>IDENTIFICATION</scope>
</reference>
<reference evidence="5" key="2">
    <citation type="journal article" date="2017" name="Nat. Plants">
        <title>The Aegilops tauschii genome reveals multiple impacts of transposons.</title>
        <authorList>
            <person name="Zhao G."/>
            <person name="Zou C."/>
            <person name="Li K."/>
            <person name="Wang K."/>
            <person name="Li T."/>
            <person name="Gao L."/>
            <person name="Zhang X."/>
            <person name="Wang H."/>
            <person name="Yang Z."/>
            <person name="Liu X."/>
            <person name="Jiang W."/>
            <person name="Mao L."/>
            <person name="Kong X."/>
            <person name="Jiao Y."/>
            <person name="Jia J."/>
        </authorList>
    </citation>
    <scope>NUCLEOTIDE SEQUENCE [LARGE SCALE GENOMIC DNA]</scope>
    <source>
        <strain evidence="5">cv. AL8/78</strain>
    </source>
</reference>
<dbReference type="InterPro" id="IPR036397">
    <property type="entry name" value="RNaseH_sf"/>
</dbReference>
<evidence type="ECO:0000259" key="2">
    <source>
        <dbReference type="Pfam" id="PF13456"/>
    </source>
</evidence>
<protein>
    <recommendedName>
        <fullName evidence="6">Reverse transcriptase zinc-binding domain-containing protein</fullName>
    </recommendedName>
</protein>
<feature type="signal peptide" evidence="1">
    <location>
        <begin position="1"/>
        <end position="18"/>
    </location>
</feature>
<dbReference type="Proteomes" id="UP000015105">
    <property type="component" value="Chromosome 2D"/>
</dbReference>
<reference evidence="4" key="5">
    <citation type="journal article" date="2021" name="G3 (Bethesda)">
        <title>Aegilops tauschii genome assembly Aet v5.0 features greater sequence contiguity and improved annotation.</title>
        <authorList>
            <person name="Wang L."/>
            <person name="Zhu T."/>
            <person name="Rodriguez J.C."/>
            <person name="Deal K.R."/>
            <person name="Dubcovsky J."/>
            <person name="McGuire P.E."/>
            <person name="Lux T."/>
            <person name="Spannagl M."/>
            <person name="Mayer K.F.X."/>
            <person name="Baldrich P."/>
            <person name="Meyers B.C."/>
            <person name="Huo N."/>
            <person name="Gu Y.Q."/>
            <person name="Zhou H."/>
            <person name="Devos K.M."/>
            <person name="Bennetzen J.L."/>
            <person name="Unver T."/>
            <person name="Budak H."/>
            <person name="Gulick P.J."/>
            <person name="Galiba G."/>
            <person name="Kalapos B."/>
            <person name="Nelson D.R."/>
            <person name="Li P."/>
            <person name="You F.M."/>
            <person name="Luo M.C."/>
            <person name="Dvorak J."/>
        </authorList>
    </citation>
    <scope>NUCLEOTIDE SEQUENCE [LARGE SCALE GENOMIC DNA]</scope>
    <source>
        <strain evidence="4">cv. AL8/78</strain>
    </source>
</reference>
<dbReference type="STRING" id="200361.A0A453AVE0"/>
<evidence type="ECO:0000256" key="1">
    <source>
        <dbReference type="SAM" id="SignalP"/>
    </source>
</evidence>
<dbReference type="AlphaFoldDB" id="A0A453AVE0"/>
<dbReference type="InterPro" id="IPR052929">
    <property type="entry name" value="RNase_H-like_EbsB-rel"/>
</dbReference>
<reference evidence="4" key="3">
    <citation type="journal article" date="2017" name="Nature">
        <title>Genome sequence of the progenitor of the wheat D genome Aegilops tauschii.</title>
        <authorList>
            <person name="Luo M.C."/>
            <person name="Gu Y.Q."/>
            <person name="Puiu D."/>
            <person name="Wang H."/>
            <person name="Twardziok S.O."/>
            <person name="Deal K.R."/>
            <person name="Huo N."/>
            <person name="Zhu T."/>
            <person name="Wang L."/>
            <person name="Wang Y."/>
            <person name="McGuire P.E."/>
            <person name="Liu S."/>
            <person name="Long H."/>
            <person name="Ramasamy R.K."/>
            <person name="Rodriguez J.C."/>
            <person name="Van S.L."/>
            <person name="Yuan L."/>
            <person name="Wang Z."/>
            <person name="Xia Z."/>
            <person name="Xiao L."/>
            <person name="Anderson O.D."/>
            <person name="Ouyang S."/>
            <person name="Liang Y."/>
            <person name="Zimin A.V."/>
            <person name="Pertea G."/>
            <person name="Qi P."/>
            <person name="Bennetzen J.L."/>
            <person name="Dai X."/>
            <person name="Dawson M.W."/>
            <person name="Muller H.G."/>
            <person name="Kugler K."/>
            <person name="Rivarola-Duarte L."/>
            <person name="Spannagl M."/>
            <person name="Mayer K.F.X."/>
            <person name="Lu F.H."/>
            <person name="Bevan M.W."/>
            <person name="Leroy P."/>
            <person name="Li P."/>
            <person name="You F.M."/>
            <person name="Sun Q."/>
            <person name="Liu Z."/>
            <person name="Lyons E."/>
            <person name="Wicker T."/>
            <person name="Salzberg S.L."/>
            <person name="Devos K.M."/>
            <person name="Dvorak J."/>
        </authorList>
    </citation>
    <scope>NUCLEOTIDE SEQUENCE [LARGE SCALE GENOMIC DNA]</scope>
    <source>
        <strain evidence="4">cv. AL8/78</strain>
    </source>
</reference>
<evidence type="ECO:0000259" key="3">
    <source>
        <dbReference type="Pfam" id="PF13966"/>
    </source>
</evidence>
<feature type="domain" description="RNase H type-1" evidence="2">
    <location>
        <begin position="385"/>
        <end position="500"/>
    </location>
</feature>
<dbReference type="EnsemblPlants" id="AET2Gv20270500.2">
    <property type="protein sequence ID" value="AET2Gv20270500.2"/>
    <property type="gene ID" value="AET2Gv20270500"/>
</dbReference>
<evidence type="ECO:0008006" key="6">
    <source>
        <dbReference type="Google" id="ProtNLM"/>
    </source>
</evidence>
<accession>A0A453AVE0</accession>
<dbReference type="InterPro" id="IPR026960">
    <property type="entry name" value="RVT-Znf"/>
</dbReference>
<dbReference type="InterPro" id="IPR002156">
    <property type="entry name" value="RNaseH_domain"/>
</dbReference>
<dbReference type="Pfam" id="PF13456">
    <property type="entry name" value="RVT_3"/>
    <property type="match status" value="1"/>
</dbReference>
<feature type="chain" id="PRO_5019311821" description="Reverse transcriptase zinc-binding domain-containing protein" evidence="1">
    <location>
        <begin position="19"/>
        <end position="500"/>
    </location>
</feature>
<dbReference type="GO" id="GO:0004523">
    <property type="term" value="F:RNA-DNA hybrid ribonuclease activity"/>
    <property type="evidence" value="ECO:0007669"/>
    <property type="project" value="InterPro"/>
</dbReference>
<proteinExistence type="predicted"/>
<dbReference type="CDD" id="cd06222">
    <property type="entry name" value="RNase_H_like"/>
    <property type="match status" value="1"/>
</dbReference>
<keyword evidence="1" id="KW-0732">Signal</keyword>
<evidence type="ECO:0000313" key="5">
    <source>
        <dbReference type="Proteomes" id="UP000015105"/>
    </source>
</evidence>
<feature type="domain" description="Reverse transcriptase zinc-binding" evidence="3">
    <location>
        <begin position="179"/>
        <end position="277"/>
    </location>
</feature>
<name>A0A453AVE0_AEGTS</name>
<dbReference type="InterPro" id="IPR044730">
    <property type="entry name" value="RNase_H-like_dom_plant"/>
</dbReference>